<sequence length="81" mass="9014">MNTYANLGVLAVVTWQVLFVSVPMVYFVISLQRYYFNSAKELMRINANEWLIQRLEILSAAVISSSALAMVLLPPGTFTAG</sequence>
<feature type="transmembrane region" description="Helical" evidence="1">
    <location>
        <begin position="57"/>
        <end position="78"/>
    </location>
</feature>
<evidence type="ECO:0000256" key="1">
    <source>
        <dbReference type="SAM" id="Phobius"/>
    </source>
</evidence>
<organism evidence="2 3">
    <name type="scientific">Stephania yunnanensis</name>
    <dbReference type="NCBI Taxonomy" id="152371"/>
    <lineage>
        <taxon>Eukaryota</taxon>
        <taxon>Viridiplantae</taxon>
        <taxon>Streptophyta</taxon>
        <taxon>Embryophyta</taxon>
        <taxon>Tracheophyta</taxon>
        <taxon>Spermatophyta</taxon>
        <taxon>Magnoliopsida</taxon>
        <taxon>Ranunculales</taxon>
        <taxon>Menispermaceae</taxon>
        <taxon>Menispermoideae</taxon>
        <taxon>Cissampelideae</taxon>
        <taxon>Stephania</taxon>
    </lineage>
</organism>
<dbReference type="Proteomes" id="UP001420932">
    <property type="component" value="Unassembled WGS sequence"/>
</dbReference>
<gene>
    <name evidence="2" type="ORF">Syun_021726</name>
</gene>
<accession>A0AAP0IG43</accession>
<keyword evidence="3" id="KW-1185">Reference proteome</keyword>
<feature type="transmembrane region" description="Helical" evidence="1">
    <location>
        <begin position="12"/>
        <end position="36"/>
    </location>
</feature>
<keyword evidence="1" id="KW-1133">Transmembrane helix</keyword>
<keyword evidence="1" id="KW-0472">Membrane</keyword>
<reference evidence="2 3" key="1">
    <citation type="submission" date="2024-01" db="EMBL/GenBank/DDBJ databases">
        <title>Genome assemblies of Stephania.</title>
        <authorList>
            <person name="Yang L."/>
        </authorList>
    </citation>
    <scope>NUCLEOTIDE SEQUENCE [LARGE SCALE GENOMIC DNA]</scope>
    <source>
        <strain evidence="2">YNDBR</strain>
        <tissue evidence="2">Leaf</tissue>
    </source>
</reference>
<dbReference type="EMBL" id="JBBNAF010000009">
    <property type="protein sequence ID" value="KAK9114929.1"/>
    <property type="molecule type" value="Genomic_DNA"/>
</dbReference>
<keyword evidence="1" id="KW-0812">Transmembrane</keyword>
<evidence type="ECO:0000313" key="3">
    <source>
        <dbReference type="Proteomes" id="UP001420932"/>
    </source>
</evidence>
<dbReference type="AlphaFoldDB" id="A0AAP0IG43"/>
<name>A0AAP0IG43_9MAGN</name>
<comment type="caution">
    <text evidence="2">The sequence shown here is derived from an EMBL/GenBank/DDBJ whole genome shotgun (WGS) entry which is preliminary data.</text>
</comment>
<proteinExistence type="predicted"/>
<evidence type="ECO:0000313" key="2">
    <source>
        <dbReference type="EMBL" id="KAK9114929.1"/>
    </source>
</evidence>
<protein>
    <submittedName>
        <fullName evidence="2">Uncharacterized protein</fullName>
    </submittedName>
</protein>